<name>A0AAD2CHX1_9STRA</name>
<reference evidence="5" key="1">
    <citation type="submission" date="2023-08" db="EMBL/GenBank/DDBJ databases">
        <authorList>
            <person name="Audoor S."/>
            <person name="Bilcke G."/>
        </authorList>
    </citation>
    <scope>NUCLEOTIDE SEQUENCE</scope>
</reference>
<gene>
    <name evidence="5" type="ORF">CYCCA115_LOCUS3274</name>
</gene>
<dbReference type="InterPro" id="IPR003829">
    <property type="entry name" value="Pirin_N_dom"/>
</dbReference>
<evidence type="ECO:0008006" key="7">
    <source>
        <dbReference type="Google" id="ProtNLM"/>
    </source>
</evidence>
<evidence type="ECO:0000313" key="5">
    <source>
        <dbReference type="EMBL" id="CAJ1933368.1"/>
    </source>
</evidence>
<dbReference type="Pfam" id="PF05726">
    <property type="entry name" value="Pirin_C"/>
    <property type="match status" value="1"/>
</dbReference>
<feature type="domain" description="Pirin C-terminal" evidence="4">
    <location>
        <begin position="207"/>
        <end position="314"/>
    </location>
</feature>
<dbReference type="InterPro" id="IPR012093">
    <property type="entry name" value="Pirin"/>
</dbReference>
<comment type="similarity">
    <text evidence="1 2">Belongs to the pirin family.</text>
</comment>
<sequence>MAKAVGSAILQNRPLPKAGPYPTGDPYLFCVYHKDHYPVGNGKMEAPFPGNGSDFDPTKPYRMYHGALVPGFPQHPHRGFETITATIEGLIDHADSAGNGGRYGNGDLQWMTAGEGIVHSEMFPLLNTEEDNKTRFFQIWLNLPARSKMVKPSFAMFWDKDVPRYESEDGKAKATVWVGLNYLGIEKNNQPPPDSWAGDASNDVALVHLTVKPGGKFTLPKSHEEKVNRSLFYIEGKSGVLVDGKSIQQKSSLVLDPSTDIEIELPEDHEVDAEFLWMQGKPIEEPVAQYGPFVMNTDSEIQQAFMDYRRTEFGGWPWPRDDMVFPAEKGRFALFDGKETTPTDEKVCEE</sequence>
<protein>
    <recommendedName>
        <fullName evidence="7">Pirin</fullName>
    </recommendedName>
</protein>
<feature type="domain" description="Pirin N-terminal" evidence="3">
    <location>
        <begin position="56"/>
        <end position="141"/>
    </location>
</feature>
<organism evidence="5 6">
    <name type="scientific">Cylindrotheca closterium</name>
    <dbReference type="NCBI Taxonomy" id="2856"/>
    <lineage>
        <taxon>Eukaryota</taxon>
        <taxon>Sar</taxon>
        <taxon>Stramenopiles</taxon>
        <taxon>Ochrophyta</taxon>
        <taxon>Bacillariophyta</taxon>
        <taxon>Bacillariophyceae</taxon>
        <taxon>Bacillariophycidae</taxon>
        <taxon>Bacillariales</taxon>
        <taxon>Bacillariaceae</taxon>
        <taxon>Cylindrotheca</taxon>
    </lineage>
</organism>
<dbReference type="AlphaFoldDB" id="A0AAD2CHX1"/>
<evidence type="ECO:0000259" key="3">
    <source>
        <dbReference type="Pfam" id="PF02678"/>
    </source>
</evidence>
<accession>A0AAD2CHX1</accession>
<comment type="caution">
    <text evidence="5">The sequence shown here is derived from an EMBL/GenBank/DDBJ whole genome shotgun (WGS) entry which is preliminary data.</text>
</comment>
<evidence type="ECO:0000256" key="2">
    <source>
        <dbReference type="RuleBase" id="RU003457"/>
    </source>
</evidence>
<proteinExistence type="inferred from homology"/>
<dbReference type="PANTHER" id="PTHR13903:SF8">
    <property type="entry name" value="PIRIN"/>
    <property type="match status" value="1"/>
</dbReference>
<dbReference type="InterPro" id="IPR011051">
    <property type="entry name" value="RmlC_Cupin_sf"/>
</dbReference>
<dbReference type="Gene3D" id="2.60.120.10">
    <property type="entry name" value="Jelly Rolls"/>
    <property type="match status" value="2"/>
</dbReference>
<evidence type="ECO:0000256" key="1">
    <source>
        <dbReference type="ARBA" id="ARBA00008416"/>
    </source>
</evidence>
<keyword evidence="6" id="KW-1185">Reference proteome</keyword>
<dbReference type="CDD" id="cd02909">
    <property type="entry name" value="cupin_pirin_N"/>
    <property type="match status" value="1"/>
</dbReference>
<dbReference type="PANTHER" id="PTHR13903">
    <property type="entry name" value="PIRIN-RELATED"/>
    <property type="match status" value="1"/>
</dbReference>
<dbReference type="SUPFAM" id="SSF51182">
    <property type="entry name" value="RmlC-like cupins"/>
    <property type="match status" value="1"/>
</dbReference>
<dbReference type="EMBL" id="CAKOGP040000269">
    <property type="protein sequence ID" value="CAJ1933368.1"/>
    <property type="molecule type" value="Genomic_DNA"/>
</dbReference>
<dbReference type="InterPro" id="IPR014710">
    <property type="entry name" value="RmlC-like_jellyroll"/>
</dbReference>
<dbReference type="InterPro" id="IPR008778">
    <property type="entry name" value="Pirin_C_dom"/>
</dbReference>
<dbReference type="Proteomes" id="UP001295423">
    <property type="component" value="Unassembled WGS sequence"/>
</dbReference>
<evidence type="ECO:0000259" key="4">
    <source>
        <dbReference type="Pfam" id="PF05726"/>
    </source>
</evidence>
<evidence type="ECO:0000313" key="6">
    <source>
        <dbReference type="Proteomes" id="UP001295423"/>
    </source>
</evidence>
<dbReference type="Pfam" id="PF02678">
    <property type="entry name" value="Pirin"/>
    <property type="match status" value="1"/>
</dbReference>